<feature type="domain" description="Serine aminopeptidase S33" evidence="1">
    <location>
        <begin position="27"/>
        <end position="264"/>
    </location>
</feature>
<proteinExistence type="predicted"/>
<evidence type="ECO:0000313" key="2">
    <source>
        <dbReference type="EMBL" id="QFG74684.1"/>
    </source>
</evidence>
<evidence type="ECO:0000259" key="1">
    <source>
        <dbReference type="Pfam" id="PF12146"/>
    </source>
</evidence>
<keyword evidence="2" id="KW-0378">Hydrolase</keyword>
<dbReference type="Pfam" id="PF12146">
    <property type="entry name" value="Hydrolase_4"/>
    <property type="match status" value="1"/>
</dbReference>
<dbReference type="InterPro" id="IPR022742">
    <property type="entry name" value="Hydrolase_4"/>
</dbReference>
<keyword evidence="2" id="KW-0031">Aminopeptidase</keyword>
<dbReference type="InterPro" id="IPR051044">
    <property type="entry name" value="MAG_DAG_Lipase"/>
</dbReference>
<dbReference type="EMBL" id="MN448289">
    <property type="protein sequence ID" value="QFG74684.1"/>
    <property type="molecule type" value="Genomic_DNA"/>
</dbReference>
<dbReference type="GO" id="GO:0004177">
    <property type="term" value="F:aminopeptidase activity"/>
    <property type="evidence" value="ECO:0007669"/>
    <property type="project" value="UniProtKB-KW"/>
</dbReference>
<sequence>MKEFFLLSNQKKINILEDDNITQFNNIIINIHGFGSHFQYRNNCENDISVRSNYFKQGLIKTFGIELSGHGKSDGCHGYIDDHNDLVKDIKNLIDYIQYKYPNIPIYVMGESLGGGLCIKLGILFKDLIKGIILLAPLIDINSKNKPSYLIEKAMIKLSHIIPKYKLIKTSKNSKSILNPKYEIERKKNKYSYNDHIMLSTGRELILLVYWIKENINKFDIPIIIFHAQNDDITDFNSSKHFFDKIKSKDKELVDVEFGHHAMLVPICEYDIYPSIILNKIVNWIIQK</sequence>
<dbReference type="PANTHER" id="PTHR11614">
    <property type="entry name" value="PHOSPHOLIPASE-RELATED"/>
    <property type="match status" value="1"/>
</dbReference>
<keyword evidence="2" id="KW-0645">Protease</keyword>
<protein>
    <submittedName>
        <fullName evidence="2">Serine aminopeptidase S33</fullName>
    </submittedName>
</protein>
<accession>A0A5J6VMK0</accession>
<dbReference type="Gene3D" id="3.40.50.1820">
    <property type="entry name" value="alpha/beta hydrolase"/>
    <property type="match status" value="1"/>
</dbReference>
<dbReference type="InterPro" id="IPR029058">
    <property type="entry name" value="AB_hydrolase_fold"/>
</dbReference>
<organism evidence="2">
    <name type="scientific">Megaviridae environmental sample</name>
    <dbReference type="NCBI Taxonomy" id="1737588"/>
    <lineage>
        <taxon>Viruses</taxon>
        <taxon>Varidnaviria</taxon>
        <taxon>Bamfordvirae</taxon>
        <taxon>Nucleocytoviricota</taxon>
        <taxon>Megaviricetes</taxon>
        <taxon>Imitervirales</taxon>
        <taxon>Mimiviridae</taxon>
        <taxon>environmental samples</taxon>
    </lineage>
</organism>
<reference evidence="2" key="1">
    <citation type="journal article" date="2019" name="Philos. Trans. R. Soc. Lond., B, Biol. Sci.">
        <title>Targeted metagenomic recovery of four divergent viruses reveals shared and distinctive characteristics of giant viruses of marine eukaryotes.</title>
        <authorList>
            <person name="Needham D.M."/>
            <person name="Poirier C."/>
            <person name="Hehenberger E."/>
            <person name="Jimenez V."/>
            <person name="Swalwell J.E."/>
            <person name="Santoro A.E."/>
            <person name="Worden A.Z."/>
        </authorList>
    </citation>
    <scope>NUCLEOTIDE SEQUENCE</scope>
    <source>
        <strain evidence="2">MPacV-611</strain>
    </source>
</reference>
<dbReference type="SUPFAM" id="SSF53474">
    <property type="entry name" value="alpha/beta-Hydrolases"/>
    <property type="match status" value="1"/>
</dbReference>
<name>A0A5J6VMK0_9VIRU</name>